<name>A0ABT4MVF0_GORRU</name>
<evidence type="ECO:0000259" key="7">
    <source>
        <dbReference type="PROSITE" id="PS01033"/>
    </source>
</evidence>
<keyword evidence="3" id="KW-0479">Metal-binding</keyword>
<dbReference type="Pfam" id="PF00042">
    <property type="entry name" value="Globin"/>
    <property type="match status" value="1"/>
</dbReference>
<dbReference type="PANTHER" id="PTHR43396">
    <property type="entry name" value="FLAVOHEMOPROTEIN"/>
    <property type="match status" value="1"/>
</dbReference>
<evidence type="ECO:0000256" key="5">
    <source>
        <dbReference type="RuleBase" id="RU000356"/>
    </source>
</evidence>
<dbReference type="Proteomes" id="UP001067235">
    <property type="component" value="Unassembled WGS sequence"/>
</dbReference>
<keyword evidence="1 5" id="KW-0349">Heme</keyword>
<dbReference type="InterPro" id="IPR000971">
    <property type="entry name" value="Globin"/>
</dbReference>
<dbReference type="PROSITE" id="PS01033">
    <property type="entry name" value="GLOBIN"/>
    <property type="match status" value="1"/>
</dbReference>
<dbReference type="Gene3D" id="1.10.490.10">
    <property type="entry name" value="Globins"/>
    <property type="match status" value="1"/>
</dbReference>
<keyword evidence="9" id="KW-1185">Reference proteome</keyword>
<dbReference type="RefSeq" id="WP_301570246.1">
    <property type="nucleotide sequence ID" value="NZ_JAPWIE010000002.1"/>
</dbReference>
<evidence type="ECO:0000256" key="6">
    <source>
        <dbReference type="SAM" id="MobiDB-lite"/>
    </source>
</evidence>
<accession>A0ABT4MVF0</accession>
<evidence type="ECO:0000256" key="3">
    <source>
        <dbReference type="ARBA" id="ARBA00022723"/>
    </source>
</evidence>
<reference evidence="8" key="1">
    <citation type="submission" date="2022-12" db="EMBL/GenBank/DDBJ databases">
        <authorList>
            <person name="Krivoruchko A.V."/>
            <person name="Elkin A."/>
        </authorList>
    </citation>
    <scope>NUCLEOTIDE SEQUENCE</scope>
    <source>
        <strain evidence="8">IEGM 1388</strain>
    </source>
</reference>
<dbReference type="InterPro" id="IPR009050">
    <property type="entry name" value="Globin-like_sf"/>
</dbReference>
<evidence type="ECO:0000256" key="4">
    <source>
        <dbReference type="ARBA" id="ARBA00023004"/>
    </source>
</evidence>
<gene>
    <name evidence="8" type="ORF">O4213_07025</name>
</gene>
<comment type="caution">
    <text evidence="8">The sequence shown here is derived from an EMBL/GenBank/DDBJ whole genome shotgun (WGS) entry which is preliminary data.</text>
</comment>
<dbReference type="PANTHER" id="PTHR43396:SF3">
    <property type="entry name" value="FLAVOHEMOPROTEIN"/>
    <property type="match status" value="1"/>
</dbReference>
<protein>
    <submittedName>
        <fullName evidence="8">Globin domain-containing protein</fullName>
    </submittedName>
</protein>
<evidence type="ECO:0000256" key="1">
    <source>
        <dbReference type="ARBA" id="ARBA00022617"/>
    </source>
</evidence>
<keyword evidence="2 5" id="KW-0561">Oxygen transport</keyword>
<proteinExistence type="inferred from homology"/>
<evidence type="ECO:0000313" key="8">
    <source>
        <dbReference type="EMBL" id="MCZ4549727.1"/>
    </source>
</evidence>
<dbReference type="SUPFAM" id="SSF46458">
    <property type="entry name" value="Globin-like"/>
    <property type="match status" value="1"/>
</dbReference>
<evidence type="ECO:0000313" key="9">
    <source>
        <dbReference type="Proteomes" id="UP001067235"/>
    </source>
</evidence>
<comment type="similarity">
    <text evidence="5">Belongs to the globin family.</text>
</comment>
<evidence type="ECO:0000256" key="2">
    <source>
        <dbReference type="ARBA" id="ARBA00022621"/>
    </source>
</evidence>
<organism evidence="8 9">
    <name type="scientific">Gordonia rubripertincta</name>
    <name type="common">Rhodococcus corallinus</name>
    <dbReference type="NCBI Taxonomy" id="36822"/>
    <lineage>
        <taxon>Bacteria</taxon>
        <taxon>Bacillati</taxon>
        <taxon>Actinomycetota</taxon>
        <taxon>Actinomycetes</taxon>
        <taxon>Mycobacteriales</taxon>
        <taxon>Gordoniaceae</taxon>
        <taxon>Gordonia</taxon>
    </lineage>
</organism>
<sequence length="153" mass="16958">MDQPLLERSLALVADADPDFTVHFYERLFTEHPSVRQLFGDEIRPQATMLQRAIVSVLEHLDDPEWLRTSLGSLGRVHASLGVTPQMYGWVATSLVDTMADIGGEKWTDDMSTAWKDALTAVAAMMLDAYPADPSDDGPDSERSLSGSGRHRR</sequence>
<feature type="domain" description="Globin" evidence="7">
    <location>
        <begin position="1"/>
        <end position="131"/>
    </location>
</feature>
<keyword evidence="5" id="KW-0813">Transport</keyword>
<keyword evidence="4" id="KW-0408">Iron</keyword>
<dbReference type="EMBL" id="JAPWIE010000002">
    <property type="protein sequence ID" value="MCZ4549727.1"/>
    <property type="molecule type" value="Genomic_DNA"/>
</dbReference>
<dbReference type="InterPro" id="IPR012292">
    <property type="entry name" value="Globin/Proto"/>
</dbReference>
<feature type="region of interest" description="Disordered" evidence="6">
    <location>
        <begin position="130"/>
        <end position="153"/>
    </location>
</feature>